<organism evidence="1 2">
    <name type="scientific">Dichomitus squalens</name>
    <dbReference type="NCBI Taxonomy" id="114155"/>
    <lineage>
        <taxon>Eukaryota</taxon>
        <taxon>Fungi</taxon>
        <taxon>Dikarya</taxon>
        <taxon>Basidiomycota</taxon>
        <taxon>Agaricomycotina</taxon>
        <taxon>Agaricomycetes</taxon>
        <taxon>Polyporales</taxon>
        <taxon>Polyporaceae</taxon>
        <taxon>Dichomitus</taxon>
    </lineage>
</organism>
<evidence type="ECO:0000313" key="1">
    <source>
        <dbReference type="EMBL" id="TBU58053.1"/>
    </source>
</evidence>
<proteinExistence type="predicted"/>
<keyword evidence="2" id="KW-1185">Reference proteome</keyword>
<accession>A0A4Q9PU76</accession>
<dbReference type="AlphaFoldDB" id="A0A4Q9PU76"/>
<name>A0A4Q9PU76_9APHY</name>
<dbReference type="Proteomes" id="UP000292082">
    <property type="component" value="Unassembled WGS sequence"/>
</dbReference>
<reference evidence="1 2" key="1">
    <citation type="submission" date="2019-01" db="EMBL/GenBank/DDBJ databases">
        <title>Draft genome sequences of three monokaryotic isolates of the white-rot basidiomycete fungus Dichomitus squalens.</title>
        <authorList>
            <consortium name="DOE Joint Genome Institute"/>
            <person name="Lopez S.C."/>
            <person name="Andreopoulos B."/>
            <person name="Pangilinan J."/>
            <person name="Lipzen A."/>
            <person name="Riley R."/>
            <person name="Ahrendt S."/>
            <person name="Ng V."/>
            <person name="Barry K."/>
            <person name="Daum C."/>
            <person name="Grigoriev I.V."/>
            <person name="Hilden K.S."/>
            <person name="Makela M.R."/>
            <person name="de Vries R.P."/>
        </authorList>
    </citation>
    <scope>NUCLEOTIDE SEQUENCE [LARGE SCALE GENOMIC DNA]</scope>
    <source>
        <strain evidence="1 2">CBS 464.89</strain>
    </source>
</reference>
<gene>
    <name evidence="1" type="ORF">BD310DRAFT_927889</name>
</gene>
<dbReference type="EMBL" id="ML145129">
    <property type="protein sequence ID" value="TBU58053.1"/>
    <property type="molecule type" value="Genomic_DNA"/>
</dbReference>
<evidence type="ECO:0000313" key="2">
    <source>
        <dbReference type="Proteomes" id="UP000292082"/>
    </source>
</evidence>
<protein>
    <submittedName>
        <fullName evidence="1">Uncharacterized protein</fullName>
    </submittedName>
</protein>
<sequence>MRFLVYTVELYISSRRIAIRLVCLVASVRHRSDPLLTVRVDILSRNNLRLADVSAFSRIDEVQSSPTMAST</sequence>